<dbReference type="STRING" id="261654.GA0070611_3351"/>
<feature type="region of interest" description="Disordered" evidence="1">
    <location>
        <begin position="1"/>
        <end position="31"/>
    </location>
</feature>
<dbReference type="Proteomes" id="UP000199385">
    <property type="component" value="Chromosome I"/>
</dbReference>
<keyword evidence="3" id="KW-1185">Reference proteome</keyword>
<dbReference type="PATRIC" id="fig|261654.4.peg.3401"/>
<name>A0A1A8ZR71_9ACTN</name>
<accession>A0A1A8ZR71</accession>
<dbReference type="EMBL" id="LT594323">
    <property type="protein sequence ID" value="SBT46360.1"/>
    <property type="molecule type" value="Genomic_DNA"/>
</dbReference>
<dbReference type="RefSeq" id="WP_157740335.1">
    <property type="nucleotide sequence ID" value="NZ_LT594323.1"/>
</dbReference>
<proteinExistence type="predicted"/>
<gene>
    <name evidence="2" type="ORF">GA0070611_3351</name>
</gene>
<dbReference type="AlphaFoldDB" id="A0A1A8ZR71"/>
<organism evidence="2 3">
    <name type="scientific">Micromonospora auratinigra</name>
    <dbReference type="NCBI Taxonomy" id="261654"/>
    <lineage>
        <taxon>Bacteria</taxon>
        <taxon>Bacillati</taxon>
        <taxon>Actinomycetota</taxon>
        <taxon>Actinomycetes</taxon>
        <taxon>Micromonosporales</taxon>
        <taxon>Micromonosporaceae</taxon>
        <taxon>Micromonospora</taxon>
    </lineage>
</organism>
<protein>
    <submittedName>
        <fullName evidence="2">Uncharacterized protein</fullName>
    </submittedName>
</protein>
<evidence type="ECO:0000313" key="3">
    <source>
        <dbReference type="Proteomes" id="UP000199385"/>
    </source>
</evidence>
<sequence length="46" mass="4862">MVTPRVGPERARAARTRASGACRPTFIDGSQPPEQVARAVLAQLDG</sequence>
<reference evidence="3" key="1">
    <citation type="submission" date="2016-06" db="EMBL/GenBank/DDBJ databases">
        <authorList>
            <person name="Varghese N."/>
            <person name="Submissions Spin"/>
        </authorList>
    </citation>
    <scope>NUCLEOTIDE SEQUENCE [LARGE SCALE GENOMIC DNA]</scope>
    <source>
        <strain evidence="3">DSM 44815</strain>
    </source>
</reference>
<evidence type="ECO:0000313" key="2">
    <source>
        <dbReference type="EMBL" id="SBT46360.1"/>
    </source>
</evidence>
<evidence type="ECO:0000256" key="1">
    <source>
        <dbReference type="SAM" id="MobiDB-lite"/>
    </source>
</evidence>